<dbReference type="GO" id="GO:0051301">
    <property type="term" value="P:cell division"/>
    <property type="evidence" value="ECO:0007669"/>
    <property type="project" value="UniProtKB-KW"/>
</dbReference>
<dbReference type="CDD" id="cd00798">
    <property type="entry name" value="INT_XerDC_C"/>
    <property type="match status" value="1"/>
</dbReference>
<dbReference type="Proteomes" id="UP000229098">
    <property type="component" value="Unassembled WGS sequence"/>
</dbReference>
<dbReference type="NCBIfam" id="NF040815">
    <property type="entry name" value="recomb_XerA_Arch"/>
    <property type="match status" value="1"/>
</dbReference>
<dbReference type="GO" id="GO:0005737">
    <property type="term" value="C:cytoplasm"/>
    <property type="evidence" value="ECO:0007669"/>
    <property type="project" value="UniProtKB-SubCell"/>
</dbReference>
<evidence type="ECO:0000259" key="11">
    <source>
        <dbReference type="PROSITE" id="PS51900"/>
    </source>
</evidence>
<evidence type="ECO:0000256" key="7">
    <source>
        <dbReference type="ARBA" id="ARBA00023172"/>
    </source>
</evidence>
<dbReference type="InterPro" id="IPR004107">
    <property type="entry name" value="Integrase_SAM-like_N"/>
</dbReference>
<dbReference type="GO" id="GO:0006310">
    <property type="term" value="P:DNA recombination"/>
    <property type="evidence" value="ECO:0007669"/>
    <property type="project" value="UniProtKB-KW"/>
</dbReference>
<feature type="domain" description="Core-binding (CB)" evidence="11">
    <location>
        <begin position="1"/>
        <end position="84"/>
    </location>
</feature>
<dbReference type="PANTHER" id="PTHR30349">
    <property type="entry name" value="PHAGE INTEGRASE-RELATED"/>
    <property type="match status" value="1"/>
</dbReference>
<evidence type="ECO:0000256" key="1">
    <source>
        <dbReference type="ARBA" id="ARBA00004496"/>
    </source>
</evidence>
<keyword evidence="3" id="KW-0132">Cell division</keyword>
<feature type="domain" description="Tyr recombinase" evidence="10">
    <location>
        <begin position="104"/>
        <end position="288"/>
    </location>
</feature>
<dbReference type="Gene3D" id="1.10.150.130">
    <property type="match status" value="1"/>
</dbReference>
<dbReference type="GO" id="GO:0007059">
    <property type="term" value="P:chromosome segregation"/>
    <property type="evidence" value="ECO:0007669"/>
    <property type="project" value="UniProtKB-KW"/>
</dbReference>
<organism evidence="12 13">
    <name type="scientific">Candidatus Ryanbacteria bacterium CG10_big_fil_rev_8_21_14_0_10_43_42</name>
    <dbReference type="NCBI Taxonomy" id="1974864"/>
    <lineage>
        <taxon>Bacteria</taxon>
        <taxon>Candidatus Ryaniibacteriota</taxon>
    </lineage>
</organism>
<dbReference type="AlphaFoldDB" id="A0A2M8KW89"/>
<evidence type="ECO:0000256" key="3">
    <source>
        <dbReference type="ARBA" id="ARBA00022618"/>
    </source>
</evidence>
<name>A0A2M8KW89_9BACT</name>
<evidence type="ECO:0000256" key="6">
    <source>
        <dbReference type="ARBA" id="ARBA00023125"/>
    </source>
</evidence>
<proteinExistence type="predicted"/>
<reference evidence="13" key="1">
    <citation type="submission" date="2017-09" db="EMBL/GenBank/DDBJ databases">
        <title>Depth-based differentiation of microbial function through sediment-hosted aquifers and enrichment of novel symbionts in the deep terrestrial subsurface.</title>
        <authorList>
            <person name="Probst A.J."/>
            <person name="Ladd B."/>
            <person name="Jarett J.K."/>
            <person name="Geller-Mcgrath D.E."/>
            <person name="Sieber C.M.K."/>
            <person name="Emerson J.B."/>
            <person name="Anantharaman K."/>
            <person name="Thomas B.C."/>
            <person name="Malmstrom R."/>
            <person name="Stieglmeier M."/>
            <person name="Klingl A."/>
            <person name="Woyke T."/>
            <person name="Ryan C.M."/>
            <person name="Banfield J.F."/>
        </authorList>
    </citation>
    <scope>NUCLEOTIDE SEQUENCE [LARGE SCALE GENOMIC DNA]</scope>
</reference>
<evidence type="ECO:0000256" key="4">
    <source>
        <dbReference type="ARBA" id="ARBA00022829"/>
    </source>
</evidence>
<evidence type="ECO:0000313" key="13">
    <source>
        <dbReference type="Proteomes" id="UP000229098"/>
    </source>
</evidence>
<dbReference type="Pfam" id="PF00589">
    <property type="entry name" value="Phage_integrase"/>
    <property type="match status" value="1"/>
</dbReference>
<dbReference type="GO" id="GO:0003677">
    <property type="term" value="F:DNA binding"/>
    <property type="evidence" value="ECO:0007669"/>
    <property type="project" value="UniProtKB-UniRule"/>
</dbReference>
<dbReference type="GO" id="GO:0015074">
    <property type="term" value="P:DNA integration"/>
    <property type="evidence" value="ECO:0007669"/>
    <property type="project" value="UniProtKB-KW"/>
</dbReference>
<dbReference type="InterPro" id="IPR044068">
    <property type="entry name" value="CB"/>
</dbReference>
<evidence type="ECO:0000259" key="10">
    <source>
        <dbReference type="PROSITE" id="PS51898"/>
    </source>
</evidence>
<evidence type="ECO:0000313" key="12">
    <source>
        <dbReference type="EMBL" id="PJE64186.1"/>
    </source>
</evidence>
<dbReference type="SUPFAM" id="SSF56349">
    <property type="entry name" value="DNA breaking-rejoining enzymes"/>
    <property type="match status" value="1"/>
</dbReference>
<gene>
    <name evidence="12" type="ORF">COU90_03750</name>
</gene>
<keyword evidence="2" id="KW-0963">Cytoplasm</keyword>
<dbReference type="PROSITE" id="PS51900">
    <property type="entry name" value="CB"/>
    <property type="match status" value="1"/>
</dbReference>
<evidence type="ECO:0008006" key="14">
    <source>
        <dbReference type="Google" id="ProtNLM"/>
    </source>
</evidence>
<dbReference type="PANTHER" id="PTHR30349:SF77">
    <property type="entry name" value="TYROSINE RECOMBINASE XERC"/>
    <property type="match status" value="1"/>
</dbReference>
<keyword evidence="7" id="KW-0233">DNA recombination</keyword>
<sequence>MKSMKLIDDYLAYLEIEKGRSRKTIDNYRRYLTRFIRFSGVTKPEAITDEVVRQYRLWLNRAALDRKTQNYHLIALRGFLKYLVRRDEPSLIPEKIELAKTDGREIDLIDERDLERLLDAPKGSSLSVLRDKALLELLFSTGLRVSELCSLDKESIPLDRDEFSIRGKGGKIRVVFLSDGAKKAIKSYTDKRGDITPALFVSAHKGNALTEPTRLTPRSVQRILQYYALKAGIPKKVTPHTLRHMFATDLLINGADLRSVQVMLGHTNITTTQVYTHLTDKQLREVHKAFHGRRRKEE</sequence>
<dbReference type="EMBL" id="PFEF01000008">
    <property type="protein sequence ID" value="PJE64186.1"/>
    <property type="molecule type" value="Genomic_DNA"/>
</dbReference>
<keyword evidence="8" id="KW-0131">Cell cycle</keyword>
<dbReference type="Pfam" id="PF02899">
    <property type="entry name" value="Phage_int_SAM_1"/>
    <property type="match status" value="1"/>
</dbReference>
<keyword evidence="6 9" id="KW-0238">DNA-binding</keyword>
<comment type="subcellular location">
    <subcellularLocation>
        <location evidence="1">Cytoplasm</location>
    </subcellularLocation>
</comment>
<keyword evidence="4" id="KW-0159">Chromosome partition</keyword>
<protein>
    <recommendedName>
        <fullName evidence="14">Tyrosine recombinase XerC</fullName>
    </recommendedName>
</protein>
<dbReference type="PROSITE" id="PS51898">
    <property type="entry name" value="TYR_RECOMBINASE"/>
    <property type="match status" value="1"/>
</dbReference>
<evidence type="ECO:0000256" key="8">
    <source>
        <dbReference type="ARBA" id="ARBA00023306"/>
    </source>
</evidence>
<comment type="caution">
    <text evidence="12">The sequence shown here is derived from an EMBL/GenBank/DDBJ whole genome shotgun (WGS) entry which is preliminary data.</text>
</comment>
<evidence type="ECO:0000256" key="2">
    <source>
        <dbReference type="ARBA" id="ARBA00022490"/>
    </source>
</evidence>
<evidence type="ECO:0000256" key="9">
    <source>
        <dbReference type="PROSITE-ProRule" id="PRU01248"/>
    </source>
</evidence>
<dbReference type="InterPro" id="IPR011010">
    <property type="entry name" value="DNA_brk_join_enz"/>
</dbReference>
<dbReference type="InterPro" id="IPR010998">
    <property type="entry name" value="Integrase_recombinase_N"/>
</dbReference>
<dbReference type="Gene3D" id="1.10.443.10">
    <property type="entry name" value="Intergrase catalytic core"/>
    <property type="match status" value="1"/>
</dbReference>
<accession>A0A2M8KW89</accession>
<evidence type="ECO:0000256" key="5">
    <source>
        <dbReference type="ARBA" id="ARBA00022908"/>
    </source>
</evidence>
<dbReference type="InterPro" id="IPR002104">
    <property type="entry name" value="Integrase_catalytic"/>
</dbReference>
<keyword evidence="5" id="KW-0229">DNA integration</keyword>
<dbReference type="InterPro" id="IPR050090">
    <property type="entry name" value="Tyrosine_recombinase_XerCD"/>
</dbReference>
<dbReference type="InterPro" id="IPR013762">
    <property type="entry name" value="Integrase-like_cat_sf"/>
</dbReference>